<evidence type="ECO:0000313" key="4">
    <source>
        <dbReference type="Proteomes" id="UP000663882"/>
    </source>
</evidence>
<dbReference type="OrthoDB" id="5970161at2759"/>
<accession>A0A815QR16</accession>
<evidence type="ECO:0000256" key="1">
    <source>
        <dbReference type="SAM" id="MobiDB-lite"/>
    </source>
</evidence>
<dbReference type="EMBL" id="CAJNOO010007294">
    <property type="protein sequence ID" value="CAF1465539.1"/>
    <property type="molecule type" value="Genomic_DNA"/>
</dbReference>
<keyword evidence="2" id="KW-0472">Membrane</keyword>
<feature type="transmembrane region" description="Helical" evidence="2">
    <location>
        <begin position="222"/>
        <end position="240"/>
    </location>
</feature>
<comment type="caution">
    <text evidence="3">The sequence shown here is derived from an EMBL/GenBank/DDBJ whole genome shotgun (WGS) entry which is preliminary data.</text>
</comment>
<name>A0A815QR16_9BILA</name>
<sequence>MENRQEPEQVEEEVHETNPNDGDLLRRLSSSVLGFRSNTKLPQRDPETLRTAFIHSAAIVFVLVSGACVLLVYRVLEPFLRSILWSILADRNSYLLFYGLVIFLPLQTLDRTIDAIVPFIIKRWKELLIIFIFLLLIESFQIDVIYYWLITIGYDFIFKLGFIVHLFDSLWITTIVISYLIAVLTIYDSSSLIKILLNILAIPIWFILLIYFSQFLPVNCRLIVVILSIILTVVGFIVDFREKTEENIVQGHM</sequence>
<feature type="transmembrane region" description="Helical" evidence="2">
    <location>
        <begin position="52"/>
        <end position="76"/>
    </location>
</feature>
<reference evidence="3" key="1">
    <citation type="submission" date="2021-02" db="EMBL/GenBank/DDBJ databases">
        <authorList>
            <person name="Nowell W R."/>
        </authorList>
    </citation>
    <scope>NUCLEOTIDE SEQUENCE</scope>
</reference>
<keyword evidence="2" id="KW-1133">Transmembrane helix</keyword>
<feature type="transmembrane region" description="Helical" evidence="2">
    <location>
        <begin position="169"/>
        <end position="188"/>
    </location>
</feature>
<keyword evidence="2" id="KW-0812">Transmembrane</keyword>
<proteinExistence type="predicted"/>
<feature type="transmembrane region" description="Helical" evidence="2">
    <location>
        <begin position="127"/>
        <end position="149"/>
    </location>
</feature>
<feature type="transmembrane region" description="Helical" evidence="2">
    <location>
        <begin position="82"/>
        <end position="106"/>
    </location>
</feature>
<feature type="transmembrane region" description="Helical" evidence="2">
    <location>
        <begin position="195"/>
        <end position="216"/>
    </location>
</feature>
<dbReference type="Proteomes" id="UP000663882">
    <property type="component" value="Unassembled WGS sequence"/>
</dbReference>
<dbReference type="AlphaFoldDB" id="A0A815QR16"/>
<gene>
    <name evidence="3" type="ORF">RFH988_LOCUS37333</name>
</gene>
<protein>
    <submittedName>
        <fullName evidence="3">Uncharacterized protein</fullName>
    </submittedName>
</protein>
<feature type="region of interest" description="Disordered" evidence="1">
    <location>
        <begin position="1"/>
        <end position="23"/>
    </location>
</feature>
<evidence type="ECO:0000256" key="2">
    <source>
        <dbReference type="SAM" id="Phobius"/>
    </source>
</evidence>
<organism evidence="3 4">
    <name type="scientific">Rotaria sordida</name>
    <dbReference type="NCBI Taxonomy" id="392033"/>
    <lineage>
        <taxon>Eukaryota</taxon>
        <taxon>Metazoa</taxon>
        <taxon>Spiralia</taxon>
        <taxon>Gnathifera</taxon>
        <taxon>Rotifera</taxon>
        <taxon>Eurotatoria</taxon>
        <taxon>Bdelloidea</taxon>
        <taxon>Philodinida</taxon>
        <taxon>Philodinidae</taxon>
        <taxon>Rotaria</taxon>
    </lineage>
</organism>
<evidence type="ECO:0000313" key="3">
    <source>
        <dbReference type="EMBL" id="CAF1465539.1"/>
    </source>
</evidence>